<dbReference type="AlphaFoldDB" id="A0AAD5PEK5"/>
<reference evidence="1" key="2">
    <citation type="submission" date="2023-02" db="EMBL/GenBank/DDBJ databases">
        <authorList>
            <consortium name="DOE Joint Genome Institute"/>
            <person name="Mondo S.J."/>
            <person name="Chang Y."/>
            <person name="Wang Y."/>
            <person name="Ahrendt S."/>
            <person name="Andreopoulos W."/>
            <person name="Barry K."/>
            <person name="Beard J."/>
            <person name="Benny G.L."/>
            <person name="Blankenship S."/>
            <person name="Bonito G."/>
            <person name="Cuomo C."/>
            <person name="Desiro A."/>
            <person name="Gervers K.A."/>
            <person name="Hundley H."/>
            <person name="Kuo A."/>
            <person name="LaButti K."/>
            <person name="Lang B.F."/>
            <person name="Lipzen A."/>
            <person name="O'Donnell K."/>
            <person name="Pangilinan J."/>
            <person name="Reynolds N."/>
            <person name="Sandor L."/>
            <person name="Smith M.W."/>
            <person name="Tsang A."/>
            <person name="Grigoriev I.V."/>
            <person name="Stajich J.E."/>
            <person name="Spatafora J.W."/>
        </authorList>
    </citation>
    <scope>NUCLEOTIDE SEQUENCE</scope>
    <source>
        <strain evidence="1">RSA 2281</strain>
    </source>
</reference>
<name>A0AAD5PEK5_9FUNG</name>
<evidence type="ECO:0000313" key="2">
    <source>
        <dbReference type="Proteomes" id="UP001209540"/>
    </source>
</evidence>
<gene>
    <name evidence="1" type="ORF">BDA99DRAFT_536915</name>
</gene>
<keyword evidence="2" id="KW-1185">Reference proteome</keyword>
<dbReference type="Proteomes" id="UP001209540">
    <property type="component" value="Unassembled WGS sequence"/>
</dbReference>
<accession>A0AAD5PEK5</accession>
<evidence type="ECO:0000313" key="1">
    <source>
        <dbReference type="EMBL" id="KAI9264189.1"/>
    </source>
</evidence>
<sequence length="181" mass="21235">MITTEDVHVSVSWPFQCSIYVMCEVYLLVENIIDNNCKQMHLGPSFNMHVNVSFYTTHSIEFQWIQLRDNNQYHLRYKDYVVHVVTAIPKSPYSQIMAIIEQYNHMMYASTLLLFNINLFFRKLLSPLIFKAPIIGRTYVERLRTTICSSGGLAEREERRASLIRRFLSSLLITVQSLQFA</sequence>
<dbReference type="EMBL" id="JAIXMP010000012">
    <property type="protein sequence ID" value="KAI9264189.1"/>
    <property type="molecule type" value="Genomic_DNA"/>
</dbReference>
<proteinExistence type="predicted"/>
<protein>
    <submittedName>
        <fullName evidence="1">Uncharacterized protein</fullName>
    </submittedName>
</protein>
<reference evidence="1" key="1">
    <citation type="journal article" date="2022" name="IScience">
        <title>Evolution of zygomycete secretomes and the origins of terrestrial fungal ecologies.</title>
        <authorList>
            <person name="Chang Y."/>
            <person name="Wang Y."/>
            <person name="Mondo S."/>
            <person name="Ahrendt S."/>
            <person name="Andreopoulos W."/>
            <person name="Barry K."/>
            <person name="Beard J."/>
            <person name="Benny G.L."/>
            <person name="Blankenship S."/>
            <person name="Bonito G."/>
            <person name="Cuomo C."/>
            <person name="Desiro A."/>
            <person name="Gervers K.A."/>
            <person name="Hundley H."/>
            <person name="Kuo A."/>
            <person name="LaButti K."/>
            <person name="Lang B.F."/>
            <person name="Lipzen A."/>
            <person name="O'Donnell K."/>
            <person name="Pangilinan J."/>
            <person name="Reynolds N."/>
            <person name="Sandor L."/>
            <person name="Smith M.E."/>
            <person name="Tsang A."/>
            <person name="Grigoriev I.V."/>
            <person name="Stajich J.E."/>
            <person name="Spatafora J.W."/>
        </authorList>
    </citation>
    <scope>NUCLEOTIDE SEQUENCE</scope>
    <source>
        <strain evidence="1">RSA 2281</strain>
    </source>
</reference>
<organism evidence="1 2">
    <name type="scientific">Phascolomyces articulosus</name>
    <dbReference type="NCBI Taxonomy" id="60185"/>
    <lineage>
        <taxon>Eukaryota</taxon>
        <taxon>Fungi</taxon>
        <taxon>Fungi incertae sedis</taxon>
        <taxon>Mucoromycota</taxon>
        <taxon>Mucoromycotina</taxon>
        <taxon>Mucoromycetes</taxon>
        <taxon>Mucorales</taxon>
        <taxon>Lichtheimiaceae</taxon>
        <taxon>Phascolomyces</taxon>
    </lineage>
</organism>
<comment type="caution">
    <text evidence="1">The sequence shown here is derived from an EMBL/GenBank/DDBJ whole genome shotgun (WGS) entry which is preliminary data.</text>
</comment>